<dbReference type="CDD" id="cd00067">
    <property type="entry name" value="GAL4"/>
    <property type="match status" value="1"/>
</dbReference>
<dbReference type="Pfam" id="PF11951">
    <property type="entry name" value="Fungal_trans_2"/>
    <property type="match status" value="1"/>
</dbReference>
<dbReference type="PANTHER" id="PTHR37534">
    <property type="entry name" value="TRANSCRIPTIONAL ACTIVATOR PROTEIN UGA3"/>
    <property type="match status" value="1"/>
</dbReference>
<dbReference type="InterPro" id="IPR021858">
    <property type="entry name" value="Fun_TF"/>
</dbReference>
<evidence type="ECO:0000259" key="3">
    <source>
        <dbReference type="PROSITE" id="PS50048"/>
    </source>
</evidence>
<dbReference type="GO" id="GO:0005634">
    <property type="term" value="C:nucleus"/>
    <property type="evidence" value="ECO:0007669"/>
    <property type="project" value="UniProtKB-SubCell"/>
</dbReference>
<dbReference type="AlphaFoldDB" id="W6MTZ2"/>
<dbReference type="RefSeq" id="XP_022460752.1">
    <property type="nucleotide sequence ID" value="XM_022605562.1"/>
</dbReference>
<dbReference type="GO" id="GO:0045944">
    <property type="term" value="P:positive regulation of transcription by RNA polymerase II"/>
    <property type="evidence" value="ECO:0007669"/>
    <property type="project" value="TreeGrafter"/>
</dbReference>
<dbReference type="Proteomes" id="UP000019384">
    <property type="component" value="Unassembled WGS sequence"/>
</dbReference>
<dbReference type="Gene3D" id="4.10.240.10">
    <property type="entry name" value="Zn(2)-C6 fungal-type DNA-binding domain"/>
    <property type="match status" value="1"/>
</dbReference>
<dbReference type="EMBL" id="HG793130">
    <property type="protein sequence ID" value="CDK28762.1"/>
    <property type="molecule type" value="Genomic_DNA"/>
</dbReference>
<accession>W6MTZ2</accession>
<reference evidence="4" key="1">
    <citation type="submission" date="2013-12" db="EMBL/GenBank/DDBJ databases">
        <authorList>
            <person name="Genoscope - CEA"/>
        </authorList>
    </citation>
    <scope>NUCLEOTIDE SEQUENCE</scope>
    <source>
        <strain evidence="4">CBS 1993</strain>
    </source>
</reference>
<dbReference type="InterPro" id="IPR001138">
    <property type="entry name" value="Zn2Cys6_DnaBD"/>
</dbReference>
<protein>
    <recommendedName>
        <fullName evidence="3">Zn(2)-C6 fungal-type domain-containing protein</fullName>
    </recommendedName>
</protein>
<evidence type="ECO:0000256" key="2">
    <source>
        <dbReference type="ARBA" id="ARBA00023242"/>
    </source>
</evidence>
<dbReference type="OrthoDB" id="4096904at2759"/>
<dbReference type="Pfam" id="PF00172">
    <property type="entry name" value="Zn_clus"/>
    <property type="match status" value="1"/>
</dbReference>
<evidence type="ECO:0000256" key="1">
    <source>
        <dbReference type="ARBA" id="ARBA00004123"/>
    </source>
</evidence>
<gene>
    <name evidence="4" type="ORF">KUCA_T00004747001</name>
</gene>
<reference evidence="4" key="2">
    <citation type="submission" date="2014-02" db="EMBL/GenBank/DDBJ databases">
        <title>Complete DNA sequence of /Kuraishia capsulata/ illustrates novel genomic features among budding yeasts (/Saccharomycotina/).</title>
        <authorList>
            <person name="Morales L."/>
            <person name="Noel B."/>
            <person name="Porcel B."/>
            <person name="Marcet-Houben M."/>
            <person name="Hullo M-F."/>
            <person name="Sacerdot C."/>
            <person name="Tekaia F."/>
            <person name="Leh-Louis V."/>
            <person name="Despons L."/>
            <person name="Khanna V."/>
            <person name="Aury J-M."/>
            <person name="Barbe V."/>
            <person name="Couloux A."/>
            <person name="Labadie K."/>
            <person name="Pelletier E."/>
            <person name="Souciet J-L."/>
            <person name="Boekhout T."/>
            <person name="Gabaldon T."/>
            <person name="Wincker P."/>
            <person name="Dujon B."/>
        </authorList>
    </citation>
    <scope>NUCLEOTIDE SEQUENCE</scope>
    <source>
        <strain evidence="4">CBS 1993</strain>
    </source>
</reference>
<evidence type="ECO:0000313" key="5">
    <source>
        <dbReference type="Proteomes" id="UP000019384"/>
    </source>
</evidence>
<feature type="domain" description="Zn(2)-C6 fungal-type" evidence="3">
    <location>
        <begin position="17"/>
        <end position="45"/>
    </location>
</feature>
<proteinExistence type="predicted"/>
<dbReference type="GO" id="GO:0000981">
    <property type="term" value="F:DNA-binding transcription factor activity, RNA polymerase II-specific"/>
    <property type="evidence" value="ECO:0007669"/>
    <property type="project" value="InterPro"/>
</dbReference>
<sequence length="579" mass="66604">MSKPTSTFKKGTRRFTGCWTCRRRGVRCDENRPHCNNCKANGHDCEGYMVKLCWGNDNGNPSKRTPEKNRSLMLYEWKENQLLNDLKIDYFLDRIDMASAIIGSKSYESKGDFGYGPFNIFDGACKLHDAQKRSQSGKDKQVDHIRPLFNDPQKFCLGPESKIRERLDQTSFLGIDKDLRVEVFLLDFWDTYLSKLLTPVDETEVNPYNLMLREALDKPHSAEIQRALIHTVCAMCSSFLSNGACHNLIAPEYLGTNFLQYWNFHKIKGLSFVSASYSWKEASTSEELSFLVASIYFLLATDIFSSSDEWQIHLRGVVEALKSISDWDEKGHESVLREPDSVSGALLFFAQMTKLTYLFSTLYLVSDDVCNRHMTVMDLEFITYPEEYMTQSLMYRNTGITSGMLRCLTNIVKYFQVAGSPQARELAVKSIEQELVECEPPAFNDIPNSLNSLIIYHQSVMFYTAIKLLFMREVKLRDPHDLEDLVDSGINHIEIYEEISKESTGLGLFWPAFVVCCEATSPESQARITSWLQTIEPHCVDSMKRGNRVIKKIWQRRRDEEQVSWLTVIREVDPTLLLV</sequence>
<dbReference type="GeneID" id="34522140"/>
<dbReference type="HOGENOM" id="CLU_009030_4_0_1"/>
<comment type="subcellular location">
    <subcellularLocation>
        <location evidence="1">Nucleus</location>
    </subcellularLocation>
</comment>
<keyword evidence="2" id="KW-0539">Nucleus</keyword>
<organism evidence="4 5">
    <name type="scientific">Kuraishia capsulata CBS 1993</name>
    <dbReference type="NCBI Taxonomy" id="1382522"/>
    <lineage>
        <taxon>Eukaryota</taxon>
        <taxon>Fungi</taxon>
        <taxon>Dikarya</taxon>
        <taxon>Ascomycota</taxon>
        <taxon>Saccharomycotina</taxon>
        <taxon>Pichiomycetes</taxon>
        <taxon>Pichiales</taxon>
        <taxon>Pichiaceae</taxon>
        <taxon>Kuraishia</taxon>
    </lineage>
</organism>
<dbReference type="SUPFAM" id="SSF57701">
    <property type="entry name" value="Zn2/Cys6 DNA-binding domain"/>
    <property type="match status" value="1"/>
</dbReference>
<name>W6MTZ2_9ASCO</name>
<evidence type="ECO:0000313" key="4">
    <source>
        <dbReference type="EMBL" id="CDK28762.1"/>
    </source>
</evidence>
<keyword evidence="5" id="KW-1185">Reference proteome</keyword>
<dbReference type="SMART" id="SM00066">
    <property type="entry name" value="GAL4"/>
    <property type="match status" value="1"/>
</dbReference>
<dbReference type="PROSITE" id="PS50048">
    <property type="entry name" value="ZN2_CY6_FUNGAL_2"/>
    <property type="match status" value="1"/>
</dbReference>
<dbReference type="InterPro" id="IPR036864">
    <property type="entry name" value="Zn2-C6_fun-type_DNA-bd_sf"/>
</dbReference>
<dbReference type="GO" id="GO:0000976">
    <property type="term" value="F:transcription cis-regulatory region binding"/>
    <property type="evidence" value="ECO:0007669"/>
    <property type="project" value="TreeGrafter"/>
</dbReference>
<dbReference type="GO" id="GO:0008270">
    <property type="term" value="F:zinc ion binding"/>
    <property type="evidence" value="ECO:0007669"/>
    <property type="project" value="InterPro"/>
</dbReference>
<dbReference type="PANTHER" id="PTHR37534:SF38">
    <property type="entry name" value="ZN(2)-C6 FUNGAL-TYPE DOMAIN-CONTAINING PROTEIN"/>
    <property type="match status" value="1"/>
</dbReference>